<proteinExistence type="predicted"/>
<evidence type="ECO:0000313" key="2">
    <source>
        <dbReference type="EMBL" id="KAF9530963.1"/>
    </source>
</evidence>
<protein>
    <submittedName>
        <fullName evidence="2">Uncharacterized protein</fullName>
    </submittedName>
</protein>
<feature type="region of interest" description="Disordered" evidence="1">
    <location>
        <begin position="1121"/>
        <end position="1167"/>
    </location>
</feature>
<dbReference type="OrthoDB" id="2691851at2759"/>
<sequence>MSQHRSIPATRSFNLDLKTTIEGLRGHHATWNEILKLVATDDVPGLHRILCNAKFDNWSPEKLLDMLRESLTGNYHPQSYNQFEYDLVSAIYELGGDAAVHLLHNSPFALPSRSTMVEHRRHISIRISTGKPKISDILENIKTMFEETQPGHRRVGMTITLDEISCDDRLCYLAETDDIAGLCEHAGSLFPSLKMGERLDVIRAVAAALREGSIHPAQEVLVAAISRNDESGYGARPVLILPTCKRGSFRDAALIIEIIRQAWKMSPFGDVLHGPVWSIASDGDPKRRPALFLHCMARELLPSDPLYVHLQNLNGLNLWVGSGGEVQDLDYKHTFKRICKLLCAREGILVNQVVVNKGLLALWLERLTDVDWSENPIFSLLNANSSVATRIQGILNPKDAQDVPRAVKLLNLTAELRNLNATSFNPSEHQTHRALSLLGEMLGALLEPFVDPTLSLSQQITSLVKFAHLACALYLSHGSSFMPHHLYSDLQCMVRTAVFRVAQSKILDPELKVFLCLLGDDVLEILFGRTRMIGGHKPNVDVGELTKRFESALRLDTIFQKYPHWEQRPRRLKLERARDVDHLSPRNWIGDLVAKNCNLQVCWTEGVRQAEQAISQNGQSISFGEIFSEPFVDLMRPKGGKYPGISAEVDCSLGESPSEVEGLDDIENNFTIPFYDGYTALVAEEQAASARVTPSIWMELEGEKKAHKKTILRLFMDPSFDIDYKKSTDRLLRVRYYSIGGDHSSLPDVELAAFDASSSLFHLGSLYATLICTDKAKVSIAILQCTAIKNGAQSLDRAPLDEVSLPNSSYEVSGQILSLRPHFQDLSNTSAAQSLLWIWDSFYVALNGISKSRTSQTVSTFRNLSFAVHGSIVHPLLVNEVISAPSSSFPSSIGCKLDSTWVVKEETLAHIEEKLHTVVRDDIARNRLPVFGSVRERVFPYTAIIDGASWVHSTNSIPVPTSSTVPQPCYICRRQVSGPDRQNHMGKHILCALRQMKEGGDMAASVSDLYPCGFCGQSTVGSGACSIDIKGGLAKSSCSQTYAFRISSAFRMSERKPCTNVPLKCRVPSCSEVHWKYNLPRHLNERHPSWRNLLPQAAQALITADIAISADEEDQLLAGTSDCEDLSPNQPIYETRRSCSPSGIEEERGQSPRHVRHYHTSQHLPPPQFTATLLYQSQQNTAHPDPTNNVFTYSSSS</sequence>
<gene>
    <name evidence="2" type="ORF">CPB83DRAFT_874875</name>
</gene>
<organism evidence="2 3">
    <name type="scientific">Crepidotus variabilis</name>
    <dbReference type="NCBI Taxonomy" id="179855"/>
    <lineage>
        <taxon>Eukaryota</taxon>
        <taxon>Fungi</taxon>
        <taxon>Dikarya</taxon>
        <taxon>Basidiomycota</taxon>
        <taxon>Agaricomycotina</taxon>
        <taxon>Agaricomycetes</taxon>
        <taxon>Agaricomycetidae</taxon>
        <taxon>Agaricales</taxon>
        <taxon>Agaricineae</taxon>
        <taxon>Crepidotaceae</taxon>
        <taxon>Crepidotus</taxon>
    </lineage>
</organism>
<feature type="compositionally biased region" description="Basic residues" evidence="1">
    <location>
        <begin position="1151"/>
        <end position="1160"/>
    </location>
</feature>
<reference evidence="2" key="1">
    <citation type="submission" date="2020-11" db="EMBL/GenBank/DDBJ databases">
        <authorList>
            <consortium name="DOE Joint Genome Institute"/>
            <person name="Ahrendt S."/>
            <person name="Riley R."/>
            <person name="Andreopoulos W."/>
            <person name="Labutti K."/>
            <person name="Pangilinan J."/>
            <person name="Ruiz-Duenas F.J."/>
            <person name="Barrasa J.M."/>
            <person name="Sanchez-Garcia M."/>
            <person name="Camarero S."/>
            <person name="Miyauchi S."/>
            <person name="Serrano A."/>
            <person name="Linde D."/>
            <person name="Babiker R."/>
            <person name="Drula E."/>
            <person name="Ayuso-Fernandez I."/>
            <person name="Pacheco R."/>
            <person name="Padilla G."/>
            <person name="Ferreira P."/>
            <person name="Barriuso J."/>
            <person name="Kellner H."/>
            <person name="Castanera R."/>
            <person name="Alfaro M."/>
            <person name="Ramirez L."/>
            <person name="Pisabarro A.G."/>
            <person name="Kuo A."/>
            <person name="Tritt A."/>
            <person name="Lipzen A."/>
            <person name="He G."/>
            <person name="Yan M."/>
            <person name="Ng V."/>
            <person name="Cullen D."/>
            <person name="Martin F."/>
            <person name="Rosso M.-N."/>
            <person name="Henrissat B."/>
            <person name="Hibbett D."/>
            <person name="Martinez A.T."/>
            <person name="Grigoriev I.V."/>
        </authorList>
    </citation>
    <scope>NUCLEOTIDE SEQUENCE</scope>
    <source>
        <strain evidence="2">CBS 506.95</strain>
    </source>
</reference>
<comment type="caution">
    <text evidence="2">The sequence shown here is derived from an EMBL/GenBank/DDBJ whole genome shotgun (WGS) entry which is preliminary data.</text>
</comment>
<evidence type="ECO:0000256" key="1">
    <source>
        <dbReference type="SAM" id="MobiDB-lite"/>
    </source>
</evidence>
<dbReference type="Proteomes" id="UP000807306">
    <property type="component" value="Unassembled WGS sequence"/>
</dbReference>
<accession>A0A9P6EJP1</accession>
<evidence type="ECO:0000313" key="3">
    <source>
        <dbReference type="Proteomes" id="UP000807306"/>
    </source>
</evidence>
<dbReference type="AlphaFoldDB" id="A0A9P6EJP1"/>
<name>A0A9P6EJP1_9AGAR</name>
<keyword evidence="3" id="KW-1185">Reference proteome</keyword>
<dbReference type="EMBL" id="MU157837">
    <property type="protein sequence ID" value="KAF9530963.1"/>
    <property type="molecule type" value="Genomic_DNA"/>
</dbReference>